<gene>
    <name evidence="6" type="primary">NSA2</name>
    <name evidence="6" type="ORF">TCON_0337</name>
</gene>
<sequence length="257" mass="29575">MPQNNFIEEYIKKHGRPLDYEIKKQKKEAREPHRIAIKARKLHGFKAKLFNKARRNKKIQMKKKLKVLDSKDVKTNADTNEAIPHYLMDREIQERAKALNDQIKERRQAQVGKYSLPIAKVKGVPEVEAFGVLRTGKKNSKQWKRVVTKPCFVGEDFTRKPPKYERFIRPMGLRMKKANVTHPELQATFCLPIIGLKRNPHSELYSNLGVLSKGTVIEVNVSELGMVAKNGNVVWGKYAQITNNPEYDGCVNAILLM</sequence>
<dbReference type="InterPro" id="IPR039411">
    <property type="entry name" value="NSA2_fam"/>
</dbReference>
<keyword evidence="5" id="KW-0539">Nucleus</keyword>
<evidence type="ECO:0000313" key="7">
    <source>
        <dbReference type="Proteomes" id="UP001516464"/>
    </source>
</evidence>
<evidence type="ECO:0000256" key="3">
    <source>
        <dbReference type="ARBA" id="ARBA00022517"/>
    </source>
</evidence>
<dbReference type="Proteomes" id="UP001516464">
    <property type="component" value="Unassembled WGS sequence"/>
</dbReference>
<evidence type="ECO:0000256" key="4">
    <source>
        <dbReference type="ARBA" id="ARBA00022552"/>
    </source>
</evidence>
<evidence type="ECO:0000256" key="2">
    <source>
        <dbReference type="ARBA" id="ARBA00005424"/>
    </source>
</evidence>
<protein>
    <submittedName>
        <fullName evidence="6">Ribosome biogenesis protein NSA2</fullName>
    </submittedName>
</protein>
<dbReference type="InterPro" id="IPR022309">
    <property type="entry name" value="Ribosomal_Se8/biogenesis_NSA2"/>
</dbReference>
<comment type="caution">
    <text evidence="6">The sequence shown here is derived from an EMBL/GenBank/DDBJ whole genome shotgun (WGS) entry which is preliminary data.</text>
</comment>
<dbReference type="EMBL" id="SBIQ01000012">
    <property type="protein sequence ID" value="KAF7684467.1"/>
    <property type="molecule type" value="Genomic_DNA"/>
</dbReference>
<reference evidence="6 7" key="1">
    <citation type="submission" date="2019-01" db="EMBL/GenBank/DDBJ databases">
        <title>Genomes sequencing and comparative genomics of infectious freshwater microsporidia, Cucumispora dikerogammari and Thelohania contejeani.</title>
        <authorList>
            <person name="Cormier A."/>
            <person name="Giraud I."/>
            <person name="Wattier R."/>
            <person name="Teixeira M."/>
            <person name="Grandjean F."/>
            <person name="Rigaud T."/>
            <person name="Cordaux R."/>
        </authorList>
    </citation>
    <scope>NUCLEOTIDE SEQUENCE [LARGE SCALE GENOMIC DNA]</scope>
    <source>
        <strain evidence="6">T1</strain>
        <tissue evidence="6">Spores</tissue>
    </source>
</reference>
<organism evidence="6 7">
    <name type="scientific">Astathelohania contejeani</name>
    <dbReference type="NCBI Taxonomy" id="164912"/>
    <lineage>
        <taxon>Eukaryota</taxon>
        <taxon>Fungi</taxon>
        <taxon>Fungi incertae sedis</taxon>
        <taxon>Microsporidia</taxon>
        <taxon>Astathelohaniidae</taxon>
        <taxon>Astathelohania</taxon>
    </lineage>
</organism>
<comment type="similarity">
    <text evidence="2">Belongs to the eukaryotic ribosomal protein eS8 family. Ribosome biogenesis protein NSA2 subfamily.</text>
</comment>
<dbReference type="PANTHER" id="PTHR12642">
    <property type="entry name" value="RIBOSOME BIOGENESIS PROTEIN NSA2 HOMOLOG"/>
    <property type="match status" value="1"/>
</dbReference>
<accession>A0ABQ7I1U8</accession>
<evidence type="ECO:0000313" key="6">
    <source>
        <dbReference type="EMBL" id="KAF7684467.1"/>
    </source>
</evidence>
<evidence type="ECO:0000256" key="5">
    <source>
        <dbReference type="ARBA" id="ARBA00023242"/>
    </source>
</evidence>
<comment type="subcellular location">
    <subcellularLocation>
        <location evidence="1">Nucleus</location>
        <location evidence="1">Nucleolus</location>
    </subcellularLocation>
</comment>
<evidence type="ECO:0000256" key="1">
    <source>
        <dbReference type="ARBA" id="ARBA00004604"/>
    </source>
</evidence>
<keyword evidence="3" id="KW-0690">Ribosome biogenesis</keyword>
<proteinExistence type="inferred from homology"/>
<keyword evidence="4" id="KW-0698">rRNA processing</keyword>
<keyword evidence="7" id="KW-1185">Reference proteome</keyword>
<name>A0ABQ7I1U8_9MICR</name>
<dbReference type="Gene3D" id="2.40.10.310">
    <property type="match status" value="1"/>
</dbReference>
<dbReference type="Pfam" id="PF01201">
    <property type="entry name" value="Ribosomal_S8e"/>
    <property type="match status" value="1"/>
</dbReference>